<comment type="caution">
    <text evidence="2">The sequence shown here is derived from an EMBL/GenBank/DDBJ whole genome shotgun (WGS) entry which is preliminary data.</text>
</comment>
<dbReference type="Pfam" id="PF14223">
    <property type="entry name" value="Retrotran_gag_2"/>
    <property type="match status" value="1"/>
</dbReference>
<name>A0A9J6ATS3_SOLCO</name>
<evidence type="ECO:0000313" key="3">
    <source>
        <dbReference type="Proteomes" id="UP000824120"/>
    </source>
</evidence>
<dbReference type="Proteomes" id="UP000824120">
    <property type="component" value="Chromosome 2"/>
</dbReference>
<protein>
    <recommendedName>
        <fullName evidence="4">Retrotransposon Copia-like N-terminal domain-containing protein</fullName>
    </recommendedName>
</protein>
<feature type="compositionally biased region" description="Polar residues" evidence="1">
    <location>
        <begin position="293"/>
        <end position="313"/>
    </location>
</feature>
<evidence type="ECO:0008006" key="4">
    <source>
        <dbReference type="Google" id="ProtNLM"/>
    </source>
</evidence>
<dbReference type="EMBL" id="JACXVP010000002">
    <property type="protein sequence ID" value="KAG5627944.1"/>
    <property type="molecule type" value="Genomic_DNA"/>
</dbReference>
<evidence type="ECO:0000313" key="2">
    <source>
        <dbReference type="EMBL" id="KAG5627944.1"/>
    </source>
</evidence>
<feature type="region of interest" description="Disordered" evidence="1">
    <location>
        <begin position="277"/>
        <end position="313"/>
    </location>
</feature>
<organism evidence="2 3">
    <name type="scientific">Solanum commersonii</name>
    <name type="common">Commerson's wild potato</name>
    <name type="synonym">Commerson's nightshade</name>
    <dbReference type="NCBI Taxonomy" id="4109"/>
    <lineage>
        <taxon>Eukaryota</taxon>
        <taxon>Viridiplantae</taxon>
        <taxon>Streptophyta</taxon>
        <taxon>Embryophyta</taxon>
        <taxon>Tracheophyta</taxon>
        <taxon>Spermatophyta</taxon>
        <taxon>Magnoliopsida</taxon>
        <taxon>eudicotyledons</taxon>
        <taxon>Gunneridae</taxon>
        <taxon>Pentapetalae</taxon>
        <taxon>asterids</taxon>
        <taxon>lamiids</taxon>
        <taxon>Solanales</taxon>
        <taxon>Solanaceae</taxon>
        <taxon>Solanoideae</taxon>
        <taxon>Solaneae</taxon>
        <taxon>Solanum</taxon>
    </lineage>
</organism>
<keyword evidence="3" id="KW-1185">Reference proteome</keyword>
<accession>A0A9J6ATS3</accession>
<gene>
    <name evidence="2" type="ORF">H5410_013162</name>
</gene>
<feature type="compositionally biased region" description="Polar residues" evidence="1">
    <location>
        <begin position="195"/>
        <end position="208"/>
    </location>
</feature>
<sequence>MPGTSAVAIVSTASTTMLPSLSFNPTHQLSIKPTSTNFLLWRTQFLPMIRGYGLEHHLDGSQPIPERFLESVLPQIVGVETSHAAWETLILAYATTSESKIHELKNQLYTLRRGSDSIEMYIQKDRSIADQLVALQHPINEDDLVEYVKGGLERQLKNEESAIIASTTHYGMAQPQRGRGRSRSNGNRGRGKGSYFSSPSPLGRGFSTSVQTAATNNQFYNPVTQATPLDNSTISCYNCGGLRHVFPFQEIDGVRVASTKPEKSISLAIPTRHIIPSANMDPPISQPLPPAIQESTSTHSPSSVHCSPAQSPS</sequence>
<reference evidence="2 3" key="1">
    <citation type="submission" date="2020-09" db="EMBL/GenBank/DDBJ databases">
        <title>De no assembly of potato wild relative species, Solanum commersonii.</title>
        <authorList>
            <person name="Cho K."/>
        </authorList>
    </citation>
    <scope>NUCLEOTIDE SEQUENCE [LARGE SCALE GENOMIC DNA]</scope>
    <source>
        <strain evidence="2">LZ3.2</strain>
        <tissue evidence="2">Leaf</tissue>
    </source>
</reference>
<feature type="region of interest" description="Disordered" evidence="1">
    <location>
        <begin position="166"/>
        <end position="208"/>
    </location>
</feature>
<dbReference type="AlphaFoldDB" id="A0A9J6ATS3"/>
<dbReference type="PANTHER" id="PTHR47481:SF5">
    <property type="entry name" value="RIBONUCLEASE H-LIKE DOMAIN, GAG-PRE-INTEGRASE DOMAIN, GAG-POLYPEPTIDE OF LTR COPIA-TYPE-RELATED"/>
    <property type="match status" value="1"/>
</dbReference>
<proteinExistence type="predicted"/>
<dbReference type="OrthoDB" id="1306133at2759"/>
<dbReference type="PANTHER" id="PTHR47481">
    <property type="match status" value="1"/>
</dbReference>
<evidence type="ECO:0000256" key="1">
    <source>
        <dbReference type="SAM" id="MobiDB-lite"/>
    </source>
</evidence>